<dbReference type="GO" id="GO:0005975">
    <property type="term" value="P:carbohydrate metabolic process"/>
    <property type="evidence" value="ECO:0007669"/>
    <property type="project" value="TreeGrafter"/>
</dbReference>
<dbReference type="OrthoDB" id="42638at2759"/>
<dbReference type="EMBL" id="AMQN01010063">
    <property type="status" value="NOT_ANNOTATED_CDS"/>
    <property type="molecule type" value="Genomic_DNA"/>
</dbReference>
<reference evidence="3" key="1">
    <citation type="submission" date="2012-12" db="EMBL/GenBank/DDBJ databases">
        <authorList>
            <person name="Hellsten U."/>
            <person name="Grimwood J."/>
            <person name="Chapman J.A."/>
            <person name="Shapiro H."/>
            <person name="Aerts A."/>
            <person name="Otillar R.P."/>
            <person name="Terry A.Y."/>
            <person name="Boore J.L."/>
            <person name="Simakov O."/>
            <person name="Marletaz F."/>
            <person name="Cho S.-J."/>
            <person name="Edsinger-Gonzales E."/>
            <person name="Havlak P."/>
            <person name="Kuo D.-H."/>
            <person name="Larsson T."/>
            <person name="Lv J."/>
            <person name="Arendt D."/>
            <person name="Savage R."/>
            <person name="Osoegawa K."/>
            <person name="de Jong P."/>
            <person name="Lindberg D.R."/>
            <person name="Seaver E.C."/>
            <person name="Weisblat D.A."/>
            <person name="Putnam N.H."/>
            <person name="Grigoriev I.V."/>
            <person name="Rokhsar D.S."/>
        </authorList>
    </citation>
    <scope>NUCLEOTIDE SEQUENCE</scope>
    <source>
        <strain evidence="3">I ESC-2004</strain>
    </source>
</reference>
<dbReference type="Proteomes" id="UP000014760">
    <property type="component" value="Unassembled WGS sequence"/>
</dbReference>
<name>R7TZI9_CAPTE</name>
<dbReference type="Gene3D" id="3.40.50.1110">
    <property type="entry name" value="SGNH hydrolase"/>
    <property type="match status" value="1"/>
</dbReference>
<dbReference type="OMA" id="GHEINDS"/>
<dbReference type="EnsemblMetazoa" id="CapteT211890">
    <property type="protein sequence ID" value="CapteP211890"/>
    <property type="gene ID" value="CapteG211890"/>
</dbReference>
<evidence type="ECO:0000313" key="3">
    <source>
        <dbReference type="Proteomes" id="UP000014760"/>
    </source>
</evidence>
<dbReference type="AlphaFoldDB" id="R7TZI9"/>
<keyword evidence="3" id="KW-1185">Reference proteome</keyword>
<dbReference type="HOGENOM" id="CLU_073337_0_0_1"/>
<dbReference type="SUPFAM" id="SSF52266">
    <property type="entry name" value="SGNH hydrolase"/>
    <property type="match status" value="1"/>
</dbReference>
<evidence type="ECO:0000313" key="2">
    <source>
        <dbReference type="EnsemblMetazoa" id="CapteP211890"/>
    </source>
</evidence>
<evidence type="ECO:0000313" key="1">
    <source>
        <dbReference type="EMBL" id="ELT99363.1"/>
    </source>
</evidence>
<protein>
    <submittedName>
        <fullName evidence="1 2">Uncharacterized protein</fullName>
    </submittedName>
</protein>
<accession>R7TZI9</accession>
<reference evidence="2" key="3">
    <citation type="submission" date="2015-06" db="UniProtKB">
        <authorList>
            <consortium name="EnsemblMetazoa"/>
        </authorList>
    </citation>
    <scope>IDENTIFICATION</scope>
</reference>
<reference evidence="1 3" key="2">
    <citation type="journal article" date="2013" name="Nature">
        <title>Insights into bilaterian evolution from three spiralian genomes.</title>
        <authorList>
            <person name="Simakov O."/>
            <person name="Marletaz F."/>
            <person name="Cho S.J."/>
            <person name="Edsinger-Gonzales E."/>
            <person name="Havlak P."/>
            <person name="Hellsten U."/>
            <person name="Kuo D.H."/>
            <person name="Larsson T."/>
            <person name="Lv J."/>
            <person name="Arendt D."/>
            <person name="Savage R."/>
            <person name="Osoegawa K."/>
            <person name="de Jong P."/>
            <person name="Grimwood J."/>
            <person name="Chapman J.A."/>
            <person name="Shapiro H."/>
            <person name="Aerts A."/>
            <person name="Otillar R.P."/>
            <person name="Terry A.Y."/>
            <person name="Boore J.L."/>
            <person name="Grigoriev I.V."/>
            <person name="Lindberg D.R."/>
            <person name="Seaver E.C."/>
            <person name="Weisblat D.A."/>
            <person name="Putnam N.H."/>
            <person name="Rokhsar D.S."/>
        </authorList>
    </citation>
    <scope>NUCLEOTIDE SEQUENCE</scope>
    <source>
        <strain evidence="1 3">I ESC-2004</strain>
    </source>
</reference>
<gene>
    <name evidence="1" type="ORF">CAPTEDRAFT_211890</name>
</gene>
<dbReference type="PANTHER" id="PTHR22901">
    <property type="entry name" value="SIALATE O-ACETYLESTERASE"/>
    <property type="match status" value="1"/>
</dbReference>
<proteinExistence type="predicted"/>
<sequence>MVLQRAPVEAVIWGYAVEVGDEVSVDLDGKTTVTNAFQGEFGSVIWQLHLQPMPEGGPYVILATSREFAITLSDVLFGDVWMCSGQGNMEFALKSVIDDAESEIEDVVNYPDVRTMMAEPLHLDDPVEDLVSIEKEWGRPTTDTIGDFSALCWLYGRNLNRKYNRPMGMIQSVLLWLFHCGMDVSGSF</sequence>
<dbReference type="InterPro" id="IPR039329">
    <property type="entry name" value="SIAE"/>
</dbReference>
<organism evidence="1">
    <name type="scientific">Capitella teleta</name>
    <name type="common">Polychaete worm</name>
    <dbReference type="NCBI Taxonomy" id="283909"/>
    <lineage>
        <taxon>Eukaryota</taxon>
        <taxon>Metazoa</taxon>
        <taxon>Spiralia</taxon>
        <taxon>Lophotrochozoa</taxon>
        <taxon>Annelida</taxon>
        <taxon>Polychaeta</taxon>
        <taxon>Sedentaria</taxon>
        <taxon>Scolecida</taxon>
        <taxon>Capitellidae</taxon>
        <taxon>Capitella</taxon>
    </lineage>
</organism>
<dbReference type="GO" id="GO:0001681">
    <property type="term" value="F:sialate O-acetylesterase activity"/>
    <property type="evidence" value="ECO:0007669"/>
    <property type="project" value="InterPro"/>
</dbReference>
<dbReference type="InterPro" id="IPR036514">
    <property type="entry name" value="SGNH_hydro_sf"/>
</dbReference>
<dbReference type="PANTHER" id="PTHR22901:SF0">
    <property type="entry name" value="SIALATE O-ACETYLESTERASE"/>
    <property type="match status" value="1"/>
</dbReference>
<dbReference type="EMBL" id="KB306940">
    <property type="protein sequence ID" value="ELT99363.1"/>
    <property type="molecule type" value="Genomic_DNA"/>
</dbReference>